<evidence type="ECO:0000256" key="2">
    <source>
        <dbReference type="ARBA" id="ARBA00010450"/>
    </source>
</evidence>
<dbReference type="Gene3D" id="1.10.150.130">
    <property type="match status" value="1"/>
</dbReference>
<feature type="active site" evidence="11">
    <location>
        <position position="296"/>
    </location>
</feature>
<feature type="active site" description="O-(3'-phospho-DNA)-tyrosine intermediate" evidence="11">
    <location>
        <position position="305"/>
    </location>
</feature>
<evidence type="ECO:0000256" key="10">
    <source>
        <dbReference type="ARBA" id="ARBA00023306"/>
    </source>
</evidence>
<gene>
    <name evidence="11 14" type="primary">xerD</name>
    <name evidence="14" type="ORF">KZP06_07100</name>
</gene>
<dbReference type="PANTHER" id="PTHR30349:SF81">
    <property type="entry name" value="TYROSINE RECOMBINASE XERC"/>
    <property type="match status" value="1"/>
</dbReference>
<dbReference type="AlphaFoldDB" id="A0AAW4TUC9"/>
<dbReference type="InterPro" id="IPR004107">
    <property type="entry name" value="Integrase_SAM-like_N"/>
</dbReference>
<dbReference type="InterPro" id="IPR023009">
    <property type="entry name" value="Tyrosine_recombinase_XerC/XerD"/>
</dbReference>
<evidence type="ECO:0000256" key="11">
    <source>
        <dbReference type="HAMAP-Rule" id="MF_01807"/>
    </source>
</evidence>
<name>A0AAW4TUC9_BIFPS</name>
<dbReference type="InterPro" id="IPR050090">
    <property type="entry name" value="Tyrosine_recombinase_XerCD"/>
</dbReference>
<evidence type="ECO:0000313" key="14">
    <source>
        <dbReference type="EMBL" id="MCB4880490.1"/>
    </source>
</evidence>
<evidence type="ECO:0000313" key="15">
    <source>
        <dbReference type="Proteomes" id="UP001197735"/>
    </source>
</evidence>
<comment type="function">
    <text evidence="11">Site-specific tyrosine recombinase, which acts by catalyzing the cutting and rejoining of the recombining DNA molecules. The XerC-XerD complex is essential to convert dimers of the bacterial chromosome into monomers to permit their segregation at cell division. It also contributes to the segregational stability of plasmids.</text>
</comment>
<evidence type="ECO:0000256" key="3">
    <source>
        <dbReference type="ARBA" id="ARBA00015810"/>
    </source>
</evidence>
<feature type="domain" description="Core-binding (CB)" evidence="13">
    <location>
        <begin position="10"/>
        <end position="96"/>
    </location>
</feature>
<feature type="active site" evidence="11">
    <location>
        <position position="273"/>
    </location>
</feature>
<dbReference type="GO" id="GO:0006313">
    <property type="term" value="P:DNA transposition"/>
    <property type="evidence" value="ECO:0007669"/>
    <property type="project" value="UniProtKB-UniRule"/>
</dbReference>
<evidence type="ECO:0000256" key="1">
    <source>
        <dbReference type="ARBA" id="ARBA00004496"/>
    </source>
</evidence>
<dbReference type="Pfam" id="PF02899">
    <property type="entry name" value="Phage_int_SAM_1"/>
    <property type="match status" value="1"/>
</dbReference>
<dbReference type="InterPro" id="IPR013762">
    <property type="entry name" value="Integrase-like_cat_sf"/>
</dbReference>
<sequence>MGSAGRRVMDDFERTIRQFLAHIDVERGLSKATVSAYGADLKKYRQWLADQGVGGIAAVTTQDVERYIVFLDESGESSRSKARRLASIHALHRFAVNEHIVVDDVSAQVKAPKGVSTLPDVLTVDEVARLLDSIPVSQNREHDGVVSEFPDDPVMLRDKALLEFMYATGARVSEACGANLDDVDVDGRIARLMGKGSKQRLVPVGSYACEAIIRYLHAGRPKLESKSKGPVERRALFLNKRGKRLSRQSVWEIIRGAGERAHIDKPLHPHTLRHSFATHLIQGGADVRTVQELLGHASVTTTQIYTHISPENLIETYLMSHPRAR</sequence>
<keyword evidence="9 11" id="KW-0233">DNA recombination</keyword>
<dbReference type="InterPro" id="IPR011010">
    <property type="entry name" value="DNA_brk_join_enz"/>
</dbReference>
<dbReference type="CDD" id="cd00798">
    <property type="entry name" value="INT_XerDC_C"/>
    <property type="match status" value="1"/>
</dbReference>
<feature type="active site" evidence="11">
    <location>
        <position position="171"/>
    </location>
</feature>
<comment type="similarity">
    <text evidence="2 11">Belongs to the 'phage' integrase family. XerD subfamily.</text>
</comment>
<organism evidence="14 15">
    <name type="scientific">Bifidobacterium pseudocatenulatum</name>
    <dbReference type="NCBI Taxonomy" id="28026"/>
    <lineage>
        <taxon>Bacteria</taxon>
        <taxon>Bacillati</taxon>
        <taxon>Actinomycetota</taxon>
        <taxon>Actinomycetes</taxon>
        <taxon>Bifidobacteriales</taxon>
        <taxon>Bifidobacteriaceae</taxon>
        <taxon>Bifidobacterium</taxon>
    </lineage>
</organism>
<dbReference type="NCBIfam" id="TIGR02225">
    <property type="entry name" value="recomb_XerD"/>
    <property type="match status" value="1"/>
</dbReference>
<feature type="active site" evidence="11">
    <location>
        <position position="195"/>
    </location>
</feature>
<evidence type="ECO:0000256" key="8">
    <source>
        <dbReference type="ARBA" id="ARBA00023125"/>
    </source>
</evidence>
<dbReference type="GO" id="GO:0007059">
    <property type="term" value="P:chromosome segregation"/>
    <property type="evidence" value="ECO:0007669"/>
    <property type="project" value="UniProtKB-UniRule"/>
</dbReference>
<evidence type="ECO:0000259" key="13">
    <source>
        <dbReference type="PROSITE" id="PS51900"/>
    </source>
</evidence>
<evidence type="ECO:0000256" key="7">
    <source>
        <dbReference type="ARBA" id="ARBA00022908"/>
    </source>
</evidence>
<dbReference type="Proteomes" id="UP001197735">
    <property type="component" value="Unassembled WGS sequence"/>
</dbReference>
<dbReference type="SUPFAM" id="SSF56349">
    <property type="entry name" value="DNA breaking-rejoining enzymes"/>
    <property type="match status" value="1"/>
</dbReference>
<dbReference type="InterPro" id="IPR010998">
    <property type="entry name" value="Integrase_recombinase_N"/>
</dbReference>
<dbReference type="GO" id="GO:0009037">
    <property type="term" value="F:tyrosine-based site-specific recombinase activity"/>
    <property type="evidence" value="ECO:0007669"/>
    <property type="project" value="UniProtKB-UniRule"/>
</dbReference>
<dbReference type="PANTHER" id="PTHR30349">
    <property type="entry name" value="PHAGE INTEGRASE-RELATED"/>
    <property type="match status" value="1"/>
</dbReference>
<reference evidence="14" key="1">
    <citation type="submission" date="2021-07" db="EMBL/GenBank/DDBJ databases">
        <title>Xylan utilisation by Bifidobacterium pseudocatenulatum.</title>
        <authorList>
            <person name="Watanabe Y."/>
        </authorList>
    </citation>
    <scope>NUCLEOTIDE SEQUENCE</scope>
    <source>
        <strain evidence="14">YIT12824</strain>
    </source>
</reference>
<accession>A0AAW4TUC9</accession>
<protein>
    <recommendedName>
        <fullName evidence="3 11">Tyrosine recombinase XerD</fullName>
    </recommendedName>
</protein>
<dbReference type="Pfam" id="PF00589">
    <property type="entry name" value="Phage_integrase"/>
    <property type="match status" value="1"/>
</dbReference>
<dbReference type="HAMAP" id="MF_01807">
    <property type="entry name" value="Recomb_XerD"/>
    <property type="match status" value="1"/>
</dbReference>
<dbReference type="GO" id="GO:0005737">
    <property type="term" value="C:cytoplasm"/>
    <property type="evidence" value="ECO:0007669"/>
    <property type="project" value="UniProtKB-SubCell"/>
</dbReference>
<keyword evidence="5 11" id="KW-0132">Cell division</keyword>
<keyword evidence="10 11" id="KW-0131">Cell cycle</keyword>
<keyword evidence="7 11" id="KW-0229">DNA integration</keyword>
<comment type="subcellular location">
    <subcellularLocation>
        <location evidence="1 11">Cytoplasm</location>
    </subcellularLocation>
</comment>
<dbReference type="InterPro" id="IPR011932">
    <property type="entry name" value="Recomb_XerD"/>
</dbReference>
<dbReference type="Gene3D" id="1.10.443.10">
    <property type="entry name" value="Intergrase catalytic core"/>
    <property type="match status" value="1"/>
</dbReference>
<evidence type="ECO:0000259" key="12">
    <source>
        <dbReference type="PROSITE" id="PS51898"/>
    </source>
</evidence>
<dbReference type="HAMAP" id="MF_01808">
    <property type="entry name" value="Recomb_XerC_XerD"/>
    <property type="match status" value="1"/>
</dbReference>
<dbReference type="PROSITE" id="PS51898">
    <property type="entry name" value="TYR_RECOMBINASE"/>
    <property type="match status" value="1"/>
</dbReference>
<evidence type="ECO:0000256" key="9">
    <source>
        <dbReference type="ARBA" id="ARBA00023172"/>
    </source>
</evidence>
<keyword evidence="6 11" id="KW-0159">Chromosome partition</keyword>
<comment type="caution">
    <text evidence="14">The sequence shown here is derived from an EMBL/GenBank/DDBJ whole genome shotgun (WGS) entry which is preliminary data.</text>
</comment>
<proteinExistence type="inferred from homology"/>
<dbReference type="NCBIfam" id="NF001399">
    <property type="entry name" value="PRK00283.1"/>
    <property type="match status" value="1"/>
</dbReference>
<dbReference type="InterPro" id="IPR044068">
    <property type="entry name" value="CB"/>
</dbReference>
<feature type="active site" evidence="11">
    <location>
        <position position="270"/>
    </location>
</feature>
<dbReference type="InterPro" id="IPR002104">
    <property type="entry name" value="Integrase_catalytic"/>
</dbReference>
<comment type="subunit">
    <text evidence="11">Forms a cyclic heterotetrameric complex composed of two molecules of XerC and two molecules of XerD.</text>
</comment>
<evidence type="ECO:0000256" key="5">
    <source>
        <dbReference type="ARBA" id="ARBA00022618"/>
    </source>
</evidence>
<keyword evidence="4 11" id="KW-0963">Cytoplasm</keyword>
<dbReference type="GO" id="GO:0051301">
    <property type="term" value="P:cell division"/>
    <property type="evidence" value="ECO:0007669"/>
    <property type="project" value="UniProtKB-KW"/>
</dbReference>
<keyword evidence="8 11" id="KW-0238">DNA-binding</keyword>
<feature type="domain" description="Tyr recombinase" evidence="12">
    <location>
        <begin position="117"/>
        <end position="318"/>
    </location>
</feature>
<dbReference type="GO" id="GO:0003677">
    <property type="term" value="F:DNA binding"/>
    <property type="evidence" value="ECO:0007669"/>
    <property type="project" value="UniProtKB-UniRule"/>
</dbReference>
<evidence type="ECO:0000256" key="6">
    <source>
        <dbReference type="ARBA" id="ARBA00022829"/>
    </source>
</evidence>
<dbReference type="PROSITE" id="PS51900">
    <property type="entry name" value="CB"/>
    <property type="match status" value="1"/>
</dbReference>
<dbReference type="EMBL" id="JAHXEI010000006">
    <property type="protein sequence ID" value="MCB4880490.1"/>
    <property type="molecule type" value="Genomic_DNA"/>
</dbReference>
<evidence type="ECO:0000256" key="4">
    <source>
        <dbReference type="ARBA" id="ARBA00022490"/>
    </source>
</evidence>